<dbReference type="AlphaFoldDB" id="A0AA88NHM1"/>
<evidence type="ECO:0000259" key="12">
    <source>
        <dbReference type="Pfam" id="PF08357"/>
    </source>
</evidence>
<comment type="caution">
    <text evidence="14">The sequence shown here is derived from an EMBL/GenBank/DDBJ whole genome shotgun (WGS) entry which is preliminary data.</text>
</comment>
<evidence type="ECO:0000256" key="4">
    <source>
        <dbReference type="ARBA" id="ARBA00022692"/>
    </source>
</evidence>
<organism evidence="14 15">
    <name type="scientific">Channa striata</name>
    <name type="common">Snakehead murrel</name>
    <name type="synonym">Ophicephalus striatus</name>
    <dbReference type="NCBI Taxonomy" id="64152"/>
    <lineage>
        <taxon>Eukaryota</taxon>
        <taxon>Metazoa</taxon>
        <taxon>Chordata</taxon>
        <taxon>Craniata</taxon>
        <taxon>Vertebrata</taxon>
        <taxon>Euteleostomi</taxon>
        <taxon>Actinopterygii</taxon>
        <taxon>Neopterygii</taxon>
        <taxon>Teleostei</taxon>
        <taxon>Neoteleostei</taxon>
        <taxon>Acanthomorphata</taxon>
        <taxon>Anabantaria</taxon>
        <taxon>Anabantiformes</taxon>
        <taxon>Channoidei</taxon>
        <taxon>Channidae</taxon>
        <taxon>Channa</taxon>
    </lineage>
</organism>
<proteinExistence type="predicted"/>
<dbReference type="PANTHER" id="PTHR15583">
    <property type="entry name" value="INTERLEUKIN-17 RECEPTOR"/>
    <property type="match status" value="1"/>
</dbReference>
<keyword evidence="4 11" id="KW-0812">Transmembrane</keyword>
<sequence length="682" mass="76031">MWTRKFSVREQGTVLRLHHKEGGRLLVAAVSLQTHLWTETHTSAWIRSKKDDRLCTLTPAPRGPSVSTSKNAVGHSCLEEVICSQGLSLCTMKDVMSLPVRDNEAVEVQKLTPHFRLCCEDKASCTLCLVIDAEVYINVDEDMEDEGSGPSEDNSTAASVTVCYKTPSTLPTCKKVEFVVNEATVPQQKMSVVITEPQEVSFSSRVIVYPAQSLNLTRQIVAPSLNEVCVQEEQRVEECGNLPTLSHVVFQQSSWVELHFTGRNKSLVSLCVQNERSGTCQMWNSATIPLSAVTPCMCLQVWDKDRSSTRLSICPFKDQGSAVDVSIRNFIQGNVWHNVSVSVGHGRMNDYSPMLGWNLSAPCRLEGEAWPCHRESSCREVQGYRQQLENGTWTQNSKGLWETKGVFEDINLQLSPCVMVQVKGMEHELGPFCLRHTDRWRWSLLLVAVMLLVCFTVLVLYFPNDFLKRAKSCFHGGFMKIIRRGHVVLLSPPDADDGLSESICQLASLLRNQGFSVSVDRCSRKQQWTLGPLPWLHSQLMELDRLGGRAVLVLSQTALLGGQVEWTYELPSDTGLSQMKSPYADMFTACLGIIQAEKQLGRASERFVLVKFESGPRGDRRLPELLQGLPLFKLPSQHQALLSELSGRGQVSGLRGRTLGVSDAWRTTTAAGPDQQKASQYL</sequence>
<comment type="subcellular location">
    <subcellularLocation>
        <location evidence="1">Cell membrane</location>
        <topology evidence="1">Single-pass membrane protein</topology>
    </subcellularLocation>
    <subcellularLocation>
        <location evidence="2">Membrane</location>
        <topology evidence="2">Single-pass type I membrane protein</topology>
    </subcellularLocation>
</comment>
<evidence type="ECO:0000259" key="13">
    <source>
        <dbReference type="Pfam" id="PF15037"/>
    </source>
</evidence>
<dbReference type="GO" id="GO:0006954">
    <property type="term" value="P:inflammatory response"/>
    <property type="evidence" value="ECO:0007669"/>
    <property type="project" value="UniProtKB-KW"/>
</dbReference>
<evidence type="ECO:0000313" key="15">
    <source>
        <dbReference type="Proteomes" id="UP001187415"/>
    </source>
</evidence>
<evidence type="ECO:0008006" key="16">
    <source>
        <dbReference type="Google" id="ProtNLM"/>
    </source>
</evidence>
<evidence type="ECO:0000256" key="5">
    <source>
        <dbReference type="ARBA" id="ARBA00022729"/>
    </source>
</evidence>
<dbReference type="GO" id="GO:0030368">
    <property type="term" value="F:interleukin-17 receptor activity"/>
    <property type="evidence" value="ECO:0007669"/>
    <property type="project" value="InterPro"/>
</dbReference>
<dbReference type="Proteomes" id="UP001187415">
    <property type="component" value="Unassembled WGS sequence"/>
</dbReference>
<evidence type="ECO:0000313" key="14">
    <source>
        <dbReference type="EMBL" id="KAK2859774.1"/>
    </source>
</evidence>
<evidence type="ECO:0000256" key="6">
    <source>
        <dbReference type="ARBA" id="ARBA00022989"/>
    </source>
</evidence>
<keyword evidence="7 11" id="KW-0472">Membrane</keyword>
<feature type="domain" description="Interleukin-17 receptor C/E N-terminal" evidence="13">
    <location>
        <begin position="118"/>
        <end position="382"/>
    </location>
</feature>
<evidence type="ECO:0000256" key="10">
    <source>
        <dbReference type="ARBA" id="ARBA00023198"/>
    </source>
</evidence>
<dbReference type="Pfam" id="PF15037">
    <property type="entry name" value="IL17_R_N"/>
    <property type="match status" value="1"/>
</dbReference>
<keyword evidence="5" id="KW-0732">Signal</keyword>
<keyword evidence="3" id="KW-1003">Cell membrane</keyword>
<evidence type="ECO:0000256" key="9">
    <source>
        <dbReference type="ARBA" id="ARBA00023180"/>
    </source>
</evidence>
<evidence type="ECO:0000256" key="11">
    <source>
        <dbReference type="SAM" id="Phobius"/>
    </source>
</evidence>
<feature type="domain" description="SEFIR" evidence="12">
    <location>
        <begin position="496"/>
        <end position="645"/>
    </location>
</feature>
<reference evidence="14" key="1">
    <citation type="submission" date="2023-07" db="EMBL/GenBank/DDBJ databases">
        <title>Chromosome-level Genome Assembly of Striped Snakehead (Channa striata).</title>
        <authorList>
            <person name="Liu H."/>
        </authorList>
    </citation>
    <scope>NUCLEOTIDE SEQUENCE</scope>
    <source>
        <strain evidence="14">Gz</strain>
        <tissue evidence="14">Muscle</tissue>
    </source>
</reference>
<dbReference type="InterPro" id="IPR013568">
    <property type="entry name" value="SEFIR_dom"/>
</dbReference>
<dbReference type="InterPro" id="IPR039465">
    <property type="entry name" value="IL-17_rcpt-like"/>
</dbReference>
<dbReference type="Pfam" id="PF08357">
    <property type="entry name" value="SEFIR"/>
    <property type="match status" value="1"/>
</dbReference>
<protein>
    <recommendedName>
        <fullName evidence="16">Interleukin 17 receptor C</fullName>
    </recommendedName>
</protein>
<gene>
    <name evidence="14" type="ORF">Q5P01_004394</name>
</gene>
<feature type="transmembrane region" description="Helical" evidence="11">
    <location>
        <begin position="440"/>
        <end position="462"/>
    </location>
</feature>
<keyword evidence="9" id="KW-0325">Glycoprotein</keyword>
<evidence type="ECO:0000256" key="7">
    <source>
        <dbReference type="ARBA" id="ARBA00023136"/>
    </source>
</evidence>
<dbReference type="PANTHER" id="PTHR15583:SF12">
    <property type="entry name" value="INTERLEUKIN-17 RECEPTOR C"/>
    <property type="match status" value="1"/>
</dbReference>
<evidence type="ECO:0000256" key="8">
    <source>
        <dbReference type="ARBA" id="ARBA00023170"/>
    </source>
</evidence>
<keyword evidence="15" id="KW-1185">Reference proteome</keyword>
<evidence type="ECO:0000256" key="2">
    <source>
        <dbReference type="ARBA" id="ARBA00004479"/>
    </source>
</evidence>
<accession>A0AA88NHM1</accession>
<keyword evidence="8" id="KW-0675">Receptor</keyword>
<name>A0AA88NHM1_CHASR</name>
<dbReference type="EMBL" id="JAUPFM010000002">
    <property type="protein sequence ID" value="KAK2859774.1"/>
    <property type="molecule type" value="Genomic_DNA"/>
</dbReference>
<dbReference type="GO" id="GO:0005886">
    <property type="term" value="C:plasma membrane"/>
    <property type="evidence" value="ECO:0007669"/>
    <property type="project" value="UniProtKB-SubCell"/>
</dbReference>
<evidence type="ECO:0000256" key="1">
    <source>
        <dbReference type="ARBA" id="ARBA00004162"/>
    </source>
</evidence>
<keyword evidence="10" id="KW-0395">Inflammatory response</keyword>
<evidence type="ECO:0000256" key="3">
    <source>
        <dbReference type="ARBA" id="ARBA00022475"/>
    </source>
</evidence>
<keyword evidence="6 11" id="KW-1133">Transmembrane helix</keyword>
<dbReference type="Gene3D" id="3.40.50.11530">
    <property type="match status" value="1"/>
</dbReference>
<dbReference type="InterPro" id="IPR027841">
    <property type="entry name" value="IL-17_rcpt_C/E_N"/>
</dbReference>